<dbReference type="RefSeq" id="WP_094366624.1">
    <property type="nucleotide sequence ID" value="NZ_NOJY02000005.1"/>
</dbReference>
<sequence>MGVYDTATKLASEIKNSKEYKDFRRSMKEVKRDKNCEELLKAYRSSQVELQAHMIQRKEIDKKTKKRIEDTQKKVSNNKKLINYLNNEQKFTQLMNNINNIIGKTVEKDYE</sequence>
<dbReference type="Pfam" id="PF06133">
    <property type="entry name" value="Com_YlbF"/>
    <property type="match status" value="1"/>
</dbReference>
<reference evidence="1 2" key="1">
    <citation type="journal article" date="2017" name="Genome Announc.">
        <title>Draft Genome Sequence of Romboutsia weinsteinii sp. nov. Strain CCRI-19649(T) Isolated from Surface Water.</title>
        <authorList>
            <person name="Maheux A.F."/>
            <person name="Boudreau D.K."/>
            <person name="Berube E."/>
            <person name="Boissinot M."/>
            <person name="Cantin P."/>
            <person name="Raymond F."/>
            <person name="Corbeil J."/>
            <person name="Omar R.F."/>
            <person name="Bergeron M.G."/>
        </authorList>
    </citation>
    <scope>NUCLEOTIDE SEQUENCE [LARGE SCALE GENOMIC DNA]</scope>
    <source>
        <strain evidence="1 2">CCRI-19649</strain>
    </source>
</reference>
<organism evidence="1 2">
    <name type="scientific">Romboutsia weinsteinii</name>
    <dbReference type="NCBI Taxonomy" id="2020949"/>
    <lineage>
        <taxon>Bacteria</taxon>
        <taxon>Bacillati</taxon>
        <taxon>Bacillota</taxon>
        <taxon>Clostridia</taxon>
        <taxon>Peptostreptococcales</taxon>
        <taxon>Peptostreptococcaceae</taxon>
        <taxon>Romboutsia</taxon>
    </lineage>
</organism>
<evidence type="ECO:0000313" key="2">
    <source>
        <dbReference type="Proteomes" id="UP000215694"/>
    </source>
</evidence>
<proteinExistence type="predicted"/>
<dbReference type="OrthoDB" id="9811402at2"/>
<dbReference type="InterPro" id="IPR023378">
    <property type="entry name" value="YheA/YmcA-like_dom_sf"/>
</dbReference>
<comment type="caution">
    <text evidence="1">The sequence shown here is derived from an EMBL/GenBank/DDBJ whole genome shotgun (WGS) entry which is preliminary data.</text>
</comment>
<dbReference type="Proteomes" id="UP000215694">
    <property type="component" value="Unassembled WGS sequence"/>
</dbReference>
<dbReference type="AlphaFoldDB" id="A0A371J815"/>
<evidence type="ECO:0008006" key="3">
    <source>
        <dbReference type="Google" id="ProtNLM"/>
    </source>
</evidence>
<evidence type="ECO:0000313" key="1">
    <source>
        <dbReference type="EMBL" id="RDY28807.1"/>
    </source>
</evidence>
<dbReference type="EMBL" id="NOJY02000005">
    <property type="protein sequence ID" value="RDY28807.1"/>
    <property type="molecule type" value="Genomic_DNA"/>
</dbReference>
<name>A0A371J815_9FIRM</name>
<keyword evidence="2" id="KW-1185">Reference proteome</keyword>
<protein>
    <recommendedName>
        <fullName evidence="3">YlbF family regulator</fullName>
    </recommendedName>
</protein>
<gene>
    <name evidence="1" type="ORF">CHL78_004540</name>
</gene>
<dbReference type="InterPro" id="IPR010368">
    <property type="entry name" value="Com_YlbF"/>
</dbReference>
<dbReference type="SUPFAM" id="SSF158622">
    <property type="entry name" value="YheA/YmcA-like"/>
    <property type="match status" value="1"/>
</dbReference>
<accession>A0A371J815</accession>
<dbReference type="Gene3D" id="1.20.1500.10">
    <property type="entry name" value="YheA/YmcA-like"/>
    <property type="match status" value="1"/>
</dbReference>